<organism evidence="2">
    <name type="scientific">mine drainage metagenome</name>
    <dbReference type="NCBI Taxonomy" id="410659"/>
    <lineage>
        <taxon>unclassified sequences</taxon>
        <taxon>metagenomes</taxon>
        <taxon>ecological metagenomes</taxon>
    </lineage>
</organism>
<feature type="domain" description="HTH cro/C1-type" evidence="1">
    <location>
        <begin position="6"/>
        <end position="60"/>
    </location>
</feature>
<comment type="caution">
    <text evidence="2">The sequence shown here is derived from an EMBL/GenBank/DDBJ whole genome shotgun (WGS) entry which is preliminary data.</text>
</comment>
<dbReference type="Gene3D" id="1.10.260.40">
    <property type="entry name" value="lambda repressor-like DNA-binding domains"/>
    <property type="match status" value="1"/>
</dbReference>
<dbReference type="Pfam" id="PF01381">
    <property type="entry name" value="HTH_3"/>
    <property type="match status" value="1"/>
</dbReference>
<dbReference type="SUPFAM" id="SSF47413">
    <property type="entry name" value="lambda repressor-like DNA-binding domains"/>
    <property type="match status" value="1"/>
</dbReference>
<dbReference type="PROSITE" id="PS50943">
    <property type="entry name" value="HTH_CROC1"/>
    <property type="match status" value="1"/>
</dbReference>
<evidence type="ECO:0000313" key="2">
    <source>
        <dbReference type="EMBL" id="EQD33397.1"/>
    </source>
</evidence>
<dbReference type="AlphaFoldDB" id="T0YNA5"/>
<gene>
    <name evidence="2" type="ORF">B2A_13167</name>
</gene>
<proteinExistence type="predicted"/>
<dbReference type="SMART" id="SM00530">
    <property type="entry name" value="HTH_XRE"/>
    <property type="match status" value="1"/>
</dbReference>
<name>T0YNA5_9ZZZZ</name>
<reference evidence="2" key="2">
    <citation type="journal article" date="2014" name="ISME J.">
        <title>Microbial stratification in low pH oxic and suboxic macroscopic growths along an acid mine drainage.</title>
        <authorList>
            <person name="Mendez-Garcia C."/>
            <person name="Mesa V."/>
            <person name="Sprenger R.R."/>
            <person name="Richter M."/>
            <person name="Diez M.S."/>
            <person name="Solano J."/>
            <person name="Bargiela R."/>
            <person name="Golyshina O.V."/>
            <person name="Manteca A."/>
            <person name="Ramos J.L."/>
            <person name="Gallego J.R."/>
            <person name="Llorente I."/>
            <person name="Martins Dos Santos V.A."/>
            <person name="Jensen O.N."/>
            <person name="Pelaez A.I."/>
            <person name="Sanchez J."/>
            <person name="Ferrer M."/>
        </authorList>
    </citation>
    <scope>NUCLEOTIDE SEQUENCE</scope>
</reference>
<protein>
    <submittedName>
        <fullName evidence="2">XRE family transcriptional regulator</fullName>
    </submittedName>
</protein>
<reference evidence="2" key="1">
    <citation type="submission" date="2013-08" db="EMBL/GenBank/DDBJ databases">
        <authorList>
            <person name="Mendez C."/>
            <person name="Richter M."/>
            <person name="Ferrer M."/>
            <person name="Sanchez J."/>
        </authorList>
    </citation>
    <scope>NUCLEOTIDE SEQUENCE</scope>
</reference>
<dbReference type="CDD" id="cd00093">
    <property type="entry name" value="HTH_XRE"/>
    <property type="match status" value="1"/>
</dbReference>
<dbReference type="GO" id="GO:0003677">
    <property type="term" value="F:DNA binding"/>
    <property type="evidence" value="ECO:0007669"/>
    <property type="project" value="InterPro"/>
</dbReference>
<dbReference type="InterPro" id="IPR010982">
    <property type="entry name" value="Lambda_DNA-bd_dom_sf"/>
</dbReference>
<accession>T0YNA5</accession>
<evidence type="ECO:0000259" key="1">
    <source>
        <dbReference type="PROSITE" id="PS50943"/>
    </source>
</evidence>
<dbReference type="EMBL" id="AUZZ01009528">
    <property type="protein sequence ID" value="EQD33397.1"/>
    <property type="molecule type" value="Genomic_DNA"/>
</dbReference>
<sequence>MDGKTLKSARVQARMTQAKAAARMGVSQPYLSMLEKGERAFTDDLARVAAKLFGLSPAVLPLPPASNLAVKVDPDFMARQLSGLGYPGYAHLRPVKANPAAVVLQALLQDDLGVRLSDALPWVLLVHHDLDWEWLVSCAKQFDAQNRLGFLVGMALELAEQCKFHLDAASALRPVLAVLERSRLAREDTLCEESMTKSERAWLRESRSNLARHWNLLCAMMPEDLTYVSERQAA</sequence>
<dbReference type="InterPro" id="IPR001387">
    <property type="entry name" value="Cro/C1-type_HTH"/>
</dbReference>